<dbReference type="SUPFAM" id="SSF54211">
    <property type="entry name" value="Ribosomal protein S5 domain 2-like"/>
    <property type="match status" value="1"/>
</dbReference>
<dbReference type="Gene3D" id="3.30.230.10">
    <property type="match status" value="1"/>
</dbReference>
<accession>A0A7K4BYT4</accession>
<protein>
    <recommendedName>
        <fullName evidence="4">Small ribosomal subunit protein uS5</fullName>
    </recommendedName>
</protein>
<organism evidence="9 10">
    <name type="scientific">Candidatus Iainarchaeum sp</name>
    <dbReference type="NCBI Taxonomy" id="3101447"/>
    <lineage>
        <taxon>Archaea</taxon>
        <taxon>Candidatus Iainarchaeota</taxon>
        <taxon>Candidatus Iainarchaeia</taxon>
        <taxon>Candidatus Iainarchaeales</taxon>
        <taxon>Candidatus Iainarchaeaceae</taxon>
        <taxon>Candidatus Iainarchaeum</taxon>
    </lineage>
</organism>
<feature type="region of interest" description="Disordered" evidence="7">
    <location>
        <begin position="1"/>
        <end position="20"/>
    </location>
</feature>
<name>A0A7K4BYT4_9ARCH</name>
<reference evidence="9 10" key="1">
    <citation type="journal article" date="2020" name="Biotechnol. Biofuels">
        <title>New insights from the biogas microbiome by comprehensive genome-resolved metagenomics of nearly 1600 species originating from multiple anaerobic digesters.</title>
        <authorList>
            <person name="Campanaro S."/>
            <person name="Treu L."/>
            <person name="Rodriguez-R L.M."/>
            <person name="Kovalovszki A."/>
            <person name="Ziels R.M."/>
            <person name="Maus I."/>
            <person name="Zhu X."/>
            <person name="Kougias P.G."/>
            <person name="Basile A."/>
            <person name="Luo G."/>
            <person name="Schluter A."/>
            <person name="Konstantinidis K.T."/>
            <person name="Angelidaki I."/>
        </authorList>
    </citation>
    <scope>NUCLEOTIDE SEQUENCE [LARGE SCALE GENOMIC DNA]</scope>
    <source>
        <strain evidence="9">AS22ysBPME_79</strain>
    </source>
</reference>
<comment type="caution">
    <text evidence="9">The sequence shown here is derived from an EMBL/GenBank/DDBJ whole genome shotgun (WGS) entry which is preliminary data.</text>
</comment>
<feature type="domain" description="S5 DRBM" evidence="8">
    <location>
        <begin position="78"/>
        <end position="141"/>
    </location>
</feature>
<dbReference type="InterPro" id="IPR000851">
    <property type="entry name" value="Ribosomal_uS5"/>
</dbReference>
<comment type="similarity">
    <text evidence="1 6">Belongs to the universal ribosomal protein uS5 family.</text>
</comment>
<dbReference type="InterPro" id="IPR018192">
    <property type="entry name" value="Ribosomal_uS5_N_CS"/>
</dbReference>
<dbReference type="InterPro" id="IPR005324">
    <property type="entry name" value="Ribosomal_uS5_C"/>
</dbReference>
<evidence type="ECO:0000256" key="5">
    <source>
        <dbReference type="PROSITE-ProRule" id="PRU00268"/>
    </source>
</evidence>
<gene>
    <name evidence="9" type="primary">rpsE</name>
    <name evidence="9" type="ORF">GX950_00235</name>
</gene>
<evidence type="ECO:0000256" key="1">
    <source>
        <dbReference type="ARBA" id="ARBA00008945"/>
    </source>
</evidence>
<evidence type="ECO:0000256" key="3">
    <source>
        <dbReference type="ARBA" id="ARBA00023274"/>
    </source>
</evidence>
<keyword evidence="2 5" id="KW-0689">Ribosomal protein</keyword>
<evidence type="ECO:0000256" key="4">
    <source>
        <dbReference type="ARBA" id="ARBA00035255"/>
    </source>
</evidence>
<sequence length="241" mass="26946">MSRTNFKKRTEETTGKGEEDFQQIAKEITEKQKTLDAWIPKTELGRMVKSGKISSIDEIFDKGYKIMEPEIVDSLIKLEEEVVEVSKKTRVTTAGRKFSYRAAVLVGNRNGYVGLGTAKDVDRFPAITKAKRSARLNLIRVYRGSGSWEEQPTEDQHSVPMKVVGQEGSVRITLMPAPKGTGLAVGKNIRSVFVLAGIQNVWSKGKGRTSIKLNFVRAAVNALKKVSEMKMTKDLERKLKK</sequence>
<dbReference type="GO" id="GO:0022627">
    <property type="term" value="C:cytosolic small ribosomal subunit"/>
    <property type="evidence" value="ECO:0007669"/>
    <property type="project" value="TreeGrafter"/>
</dbReference>
<dbReference type="AlphaFoldDB" id="A0A7K4BYT4"/>
<dbReference type="GO" id="GO:0006412">
    <property type="term" value="P:translation"/>
    <property type="evidence" value="ECO:0007669"/>
    <property type="project" value="InterPro"/>
</dbReference>
<dbReference type="EMBL" id="JAAZKV010000001">
    <property type="protein sequence ID" value="NMA44229.1"/>
    <property type="molecule type" value="Genomic_DNA"/>
</dbReference>
<dbReference type="Gene3D" id="3.30.160.20">
    <property type="match status" value="1"/>
</dbReference>
<dbReference type="SUPFAM" id="SSF54768">
    <property type="entry name" value="dsRNA-binding domain-like"/>
    <property type="match status" value="1"/>
</dbReference>
<dbReference type="GO" id="GO:0003735">
    <property type="term" value="F:structural constituent of ribosome"/>
    <property type="evidence" value="ECO:0007669"/>
    <property type="project" value="UniProtKB-UniRule"/>
</dbReference>
<evidence type="ECO:0000313" key="10">
    <source>
        <dbReference type="Proteomes" id="UP000526302"/>
    </source>
</evidence>
<dbReference type="GO" id="GO:0003723">
    <property type="term" value="F:RNA binding"/>
    <property type="evidence" value="ECO:0007669"/>
    <property type="project" value="InterPro"/>
</dbReference>
<proteinExistence type="inferred from homology"/>
<feature type="compositionally biased region" description="Basic and acidic residues" evidence="7">
    <location>
        <begin position="8"/>
        <end position="19"/>
    </location>
</feature>
<keyword evidence="3 5" id="KW-0687">Ribonucleoprotein</keyword>
<dbReference type="InterPro" id="IPR005711">
    <property type="entry name" value="Ribosomal_uS5_euk/arc"/>
</dbReference>
<dbReference type="Pfam" id="PF03719">
    <property type="entry name" value="Ribosomal_S5_C"/>
    <property type="match status" value="1"/>
</dbReference>
<evidence type="ECO:0000256" key="2">
    <source>
        <dbReference type="ARBA" id="ARBA00022980"/>
    </source>
</evidence>
<dbReference type="FunFam" id="3.30.230.10:FF:000002">
    <property type="entry name" value="30S ribosomal protein S5"/>
    <property type="match status" value="1"/>
</dbReference>
<dbReference type="InterPro" id="IPR014721">
    <property type="entry name" value="Ribsml_uS5_D2-typ_fold_subgr"/>
</dbReference>
<evidence type="ECO:0000256" key="6">
    <source>
        <dbReference type="RuleBase" id="RU003823"/>
    </source>
</evidence>
<dbReference type="PANTHER" id="PTHR13718:SF4">
    <property type="entry name" value="40S RIBOSOMAL PROTEIN S2"/>
    <property type="match status" value="1"/>
</dbReference>
<dbReference type="PROSITE" id="PS00585">
    <property type="entry name" value="RIBOSOMAL_S5"/>
    <property type="match status" value="1"/>
</dbReference>
<dbReference type="InterPro" id="IPR020568">
    <property type="entry name" value="Ribosomal_Su5_D2-typ_SF"/>
</dbReference>
<evidence type="ECO:0000256" key="7">
    <source>
        <dbReference type="SAM" id="MobiDB-lite"/>
    </source>
</evidence>
<evidence type="ECO:0000313" key="9">
    <source>
        <dbReference type="EMBL" id="NMA44229.1"/>
    </source>
</evidence>
<dbReference type="PANTHER" id="PTHR13718">
    <property type="entry name" value="RIBOSOMAL S SUBUNIT"/>
    <property type="match status" value="1"/>
</dbReference>
<dbReference type="Proteomes" id="UP000526302">
    <property type="component" value="Unassembled WGS sequence"/>
</dbReference>
<dbReference type="NCBIfam" id="TIGR01020">
    <property type="entry name" value="uS5_euk_arch"/>
    <property type="match status" value="1"/>
</dbReference>
<dbReference type="InterPro" id="IPR013810">
    <property type="entry name" value="Ribosomal_uS5_N"/>
</dbReference>
<dbReference type="PROSITE" id="PS50881">
    <property type="entry name" value="S5_DSRBD"/>
    <property type="match status" value="1"/>
</dbReference>
<evidence type="ECO:0000259" key="8">
    <source>
        <dbReference type="PROSITE" id="PS50881"/>
    </source>
</evidence>
<dbReference type="Pfam" id="PF00333">
    <property type="entry name" value="Ribosomal_S5"/>
    <property type="match status" value="1"/>
</dbReference>